<reference evidence="1 2" key="1">
    <citation type="journal article" date="2023" name="Mol. Phylogenet. Evol.">
        <title>Genome-scale phylogeny and comparative genomics of the fungal order Sordariales.</title>
        <authorList>
            <person name="Hensen N."/>
            <person name="Bonometti L."/>
            <person name="Westerberg I."/>
            <person name="Brannstrom I.O."/>
            <person name="Guillou S."/>
            <person name="Cros-Aarteil S."/>
            <person name="Calhoun S."/>
            <person name="Haridas S."/>
            <person name="Kuo A."/>
            <person name="Mondo S."/>
            <person name="Pangilinan J."/>
            <person name="Riley R."/>
            <person name="LaButti K."/>
            <person name="Andreopoulos B."/>
            <person name="Lipzen A."/>
            <person name="Chen C."/>
            <person name="Yan M."/>
            <person name="Daum C."/>
            <person name="Ng V."/>
            <person name="Clum A."/>
            <person name="Steindorff A."/>
            <person name="Ohm R.A."/>
            <person name="Martin F."/>
            <person name="Silar P."/>
            <person name="Natvig D.O."/>
            <person name="Lalanne C."/>
            <person name="Gautier V."/>
            <person name="Ament-Velasquez S.L."/>
            <person name="Kruys A."/>
            <person name="Hutchinson M.I."/>
            <person name="Powell A.J."/>
            <person name="Barry K."/>
            <person name="Miller A.N."/>
            <person name="Grigoriev I.V."/>
            <person name="Debuchy R."/>
            <person name="Gladieux P."/>
            <person name="Hiltunen Thoren M."/>
            <person name="Johannesson H."/>
        </authorList>
    </citation>
    <scope>NUCLEOTIDE SEQUENCE [LARGE SCALE GENOMIC DNA]</scope>
    <source>
        <strain evidence="1 2">FGSC 10403</strain>
    </source>
</reference>
<proteinExistence type="predicted"/>
<evidence type="ECO:0000313" key="1">
    <source>
        <dbReference type="EMBL" id="KAK3488651.1"/>
    </source>
</evidence>
<dbReference type="GeneID" id="87872897"/>
<keyword evidence="2" id="KW-1185">Reference proteome</keyword>
<evidence type="ECO:0000313" key="2">
    <source>
        <dbReference type="Proteomes" id="UP001285908"/>
    </source>
</evidence>
<dbReference type="Proteomes" id="UP001285908">
    <property type="component" value="Unassembled WGS sequence"/>
</dbReference>
<name>A0AAJ0I326_9PEZI</name>
<sequence>MSAGGEYRGWGQWGLRIRFKAQWEFLDRKCGMLHYTTSGPLSPGDEPMEQTVFATRLPMLRLCGTPPVRCRVVKSGIYIGRQFPVLPSSAWDVVNANWIMPVTVFCPARVATSPVRTCQEIRYVGCRDPLRLPDPIQSVVRTERSEPK</sequence>
<accession>A0AAJ0I326</accession>
<organism evidence="1 2">
    <name type="scientific">Neurospora hispaniola</name>
    <dbReference type="NCBI Taxonomy" id="588809"/>
    <lineage>
        <taxon>Eukaryota</taxon>
        <taxon>Fungi</taxon>
        <taxon>Dikarya</taxon>
        <taxon>Ascomycota</taxon>
        <taxon>Pezizomycotina</taxon>
        <taxon>Sordariomycetes</taxon>
        <taxon>Sordariomycetidae</taxon>
        <taxon>Sordariales</taxon>
        <taxon>Sordariaceae</taxon>
        <taxon>Neurospora</taxon>
    </lineage>
</organism>
<dbReference type="EMBL" id="JAULSX010000006">
    <property type="protein sequence ID" value="KAK3488651.1"/>
    <property type="molecule type" value="Genomic_DNA"/>
</dbReference>
<protein>
    <submittedName>
        <fullName evidence="1">Uncharacterized protein</fullName>
    </submittedName>
</protein>
<dbReference type="AlphaFoldDB" id="A0AAJ0I326"/>
<comment type="caution">
    <text evidence="1">The sequence shown here is derived from an EMBL/GenBank/DDBJ whole genome shotgun (WGS) entry which is preliminary data.</text>
</comment>
<dbReference type="RefSeq" id="XP_062690358.1">
    <property type="nucleotide sequence ID" value="XM_062835275.1"/>
</dbReference>
<gene>
    <name evidence="1" type="ORF">B0T23DRAFT_322088</name>
</gene>